<comment type="caution">
    <text evidence="2">The sequence shown here is derived from an EMBL/GenBank/DDBJ whole genome shotgun (WGS) entry which is preliminary data.</text>
</comment>
<evidence type="ECO:0000313" key="3">
    <source>
        <dbReference type="Proteomes" id="UP000248857"/>
    </source>
</evidence>
<dbReference type="Proteomes" id="UP000248857">
    <property type="component" value="Unassembled WGS sequence"/>
</dbReference>
<keyword evidence="1" id="KW-0812">Transmembrane</keyword>
<evidence type="ECO:0000313" key="2">
    <source>
        <dbReference type="EMBL" id="PZD72971.1"/>
    </source>
</evidence>
<dbReference type="RefSeq" id="WP_110986400.1">
    <property type="nucleotide sequence ID" value="NZ_CAWNWM010000007.1"/>
</dbReference>
<name>A0A2W1JW66_9CYAN</name>
<proteinExistence type="predicted"/>
<sequence length="421" mass="44431">MSLQILKQIKTHTLGHSEKGFSLPSLLLGSAVTLMMVATGGYGVARMIDVSTTANAKSERRVELDRALAFFEDETRASQSIIQDVSAISNVPAEFTPETTIGVANVQRVLMLQMAEATEPVIYYLADPADDTWKGPKVIYRWGPDLNDAGAYTNAANPGSWSHQPLIDKIEVNGTTPTCPTGWNGNGAAGFYVCVDPTGKIAQVQQTGRINKVLEQTDTYATNSQMAVRAKQITPVAYTPQSGATFTENNGTIKTGVNSTMRIEIVGGAITCGAGGANIPTRADLNFTVGNTTSTQTVSSAAAVHNWDNAPAGTTLDITGISEGDISSGTCNGSYTEANSASSSPQVIALQNGDTVPNYVPFDNQTSLDSYLDSITDANGKVSLAGNEVVFIYELGETDTSSSAFDMQDLVVRATITPTVN</sequence>
<keyword evidence="1" id="KW-0472">Membrane</keyword>
<evidence type="ECO:0000256" key="1">
    <source>
        <dbReference type="SAM" id="Phobius"/>
    </source>
</evidence>
<organism evidence="2 3">
    <name type="scientific">Acaryochloris thomasi RCC1774</name>
    <dbReference type="NCBI Taxonomy" id="1764569"/>
    <lineage>
        <taxon>Bacteria</taxon>
        <taxon>Bacillati</taxon>
        <taxon>Cyanobacteriota</taxon>
        <taxon>Cyanophyceae</taxon>
        <taxon>Acaryochloridales</taxon>
        <taxon>Acaryochloridaceae</taxon>
        <taxon>Acaryochloris</taxon>
        <taxon>Acaryochloris thomasi</taxon>
    </lineage>
</organism>
<gene>
    <name evidence="2" type="ORF">C1752_02696</name>
</gene>
<reference evidence="2 3" key="1">
    <citation type="journal article" date="2018" name="Sci. Rep.">
        <title>A novel species of the marine cyanobacterium Acaryochloris with a unique pigment content and lifestyle.</title>
        <authorList>
            <person name="Partensky F."/>
            <person name="Six C."/>
            <person name="Ratin M."/>
            <person name="Garczarek L."/>
            <person name="Vaulot D."/>
            <person name="Probert I."/>
            <person name="Calteau A."/>
            <person name="Gourvil P."/>
            <person name="Marie D."/>
            <person name="Grebert T."/>
            <person name="Bouchier C."/>
            <person name="Le Panse S."/>
            <person name="Gachenot M."/>
            <person name="Rodriguez F."/>
            <person name="Garrido J.L."/>
        </authorList>
    </citation>
    <scope>NUCLEOTIDE SEQUENCE [LARGE SCALE GENOMIC DNA]</scope>
    <source>
        <strain evidence="2 3">RCC1774</strain>
    </source>
</reference>
<feature type="transmembrane region" description="Helical" evidence="1">
    <location>
        <begin position="21"/>
        <end position="45"/>
    </location>
</feature>
<dbReference type="OrthoDB" id="568963at2"/>
<keyword evidence="3" id="KW-1185">Reference proteome</keyword>
<keyword evidence="1" id="KW-1133">Transmembrane helix</keyword>
<accession>A0A2W1JW66</accession>
<dbReference type="EMBL" id="PQWO01000007">
    <property type="protein sequence ID" value="PZD72971.1"/>
    <property type="molecule type" value="Genomic_DNA"/>
</dbReference>
<dbReference type="AlphaFoldDB" id="A0A2W1JW66"/>
<protein>
    <submittedName>
        <fullName evidence="2">Uncharacterized protein</fullName>
    </submittedName>
</protein>